<evidence type="ECO:0000256" key="5">
    <source>
        <dbReference type="PROSITE-ProRule" id="PRU00277"/>
    </source>
</evidence>
<evidence type="ECO:0000313" key="9">
    <source>
        <dbReference type="Proteomes" id="UP001320119"/>
    </source>
</evidence>
<dbReference type="InterPro" id="IPR046357">
    <property type="entry name" value="PPIase_dom_sf"/>
</dbReference>
<evidence type="ECO:0000256" key="4">
    <source>
        <dbReference type="ARBA" id="ARBA00023235"/>
    </source>
</evidence>
<evidence type="ECO:0000256" key="2">
    <source>
        <dbReference type="ARBA" id="ARBA00006577"/>
    </source>
</evidence>
<dbReference type="Gene3D" id="3.10.50.40">
    <property type="match status" value="1"/>
</dbReference>
<dbReference type="PANTHER" id="PTHR47861:SF4">
    <property type="entry name" value="FKBP-TYPE 16 KDA PEPTIDYL-PROLYL CIS-TRANS ISOMERASE"/>
    <property type="match status" value="1"/>
</dbReference>
<dbReference type="Proteomes" id="UP001320119">
    <property type="component" value="Chromosome"/>
</dbReference>
<dbReference type="Pfam" id="PF00254">
    <property type="entry name" value="FKBP_C"/>
    <property type="match status" value="1"/>
</dbReference>
<dbReference type="KEGG" id="marq:MARGE09_P0754"/>
<dbReference type="AlphaFoldDB" id="A0AAN1WFA9"/>
<evidence type="ECO:0000256" key="1">
    <source>
        <dbReference type="ARBA" id="ARBA00000971"/>
    </source>
</evidence>
<name>A0AAN1WFA9_9GAMM</name>
<sequence>MHNLAIADATKVTLNFSLSLEDGTVVDSNHGEDPVTFTVGDGNLLEGFEKAMYGLRAGDEREITILPEQGFGQPNENNVQEVPVTDFPEDLTLEVGLMLSFSDAQNTELPGVIKALQGETVLVDFNHPLAGRTLLFKVHIHSVSPAVTH</sequence>
<evidence type="ECO:0000256" key="3">
    <source>
        <dbReference type="ARBA" id="ARBA00023110"/>
    </source>
</evidence>
<feature type="domain" description="PPIase FKBP-type" evidence="7">
    <location>
        <begin position="9"/>
        <end position="103"/>
    </location>
</feature>
<proteinExistence type="inferred from homology"/>
<comment type="catalytic activity">
    <reaction evidence="1 5 6">
        <text>[protein]-peptidylproline (omega=180) = [protein]-peptidylproline (omega=0)</text>
        <dbReference type="Rhea" id="RHEA:16237"/>
        <dbReference type="Rhea" id="RHEA-COMP:10747"/>
        <dbReference type="Rhea" id="RHEA-COMP:10748"/>
        <dbReference type="ChEBI" id="CHEBI:83833"/>
        <dbReference type="ChEBI" id="CHEBI:83834"/>
        <dbReference type="EC" id="5.2.1.8"/>
    </reaction>
</comment>
<dbReference type="EMBL" id="AP023086">
    <property type="protein sequence ID" value="BCD96554.1"/>
    <property type="molecule type" value="Genomic_DNA"/>
</dbReference>
<dbReference type="GO" id="GO:0003755">
    <property type="term" value="F:peptidyl-prolyl cis-trans isomerase activity"/>
    <property type="evidence" value="ECO:0007669"/>
    <property type="project" value="UniProtKB-UniRule"/>
</dbReference>
<evidence type="ECO:0000256" key="6">
    <source>
        <dbReference type="RuleBase" id="RU003915"/>
    </source>
</evidence>
<gene>
    <name evidence="8" type="ORF">MARGE09_P0754</name>
</gene>
<dbReference type="RefSeq" id="WP_236986049.1">
    <property type="nucleotide sequence ID" value="NZ_AP023086.1"/>
</dbReference>
<organism evidence="8 9">
    <name type="scientific">Marinagarivorans cellulosilyticus</name>
    <dbReference type="NCBI Taxonomy" id="2721545"/>
    <lineage>
        <taxon>Bacteria</taxon>
        <taxon>Pseudomonadati</taxon>
        <taxon>Pseudomonadota</taxon>
        <taxon>Gammaproteobacteria</taxon>
        <taxon>Cellvibrionales</taxon>
        <taxon>Cellvibrionaceae</taxon>
        <taxon>Marinagarivorans</taxon>
    </lineage>
</organism>
<comment type="similarity">
    <text evidence="2 6">Belongs to the FKBP-type PPIase family.</text>
</comment>
<dbReference type="InterPro" id="IPR001179">
    <property type="entry name" value="PPIase_FKBP_dom"/>
</dbReference>
<protein>
    <recommendedName>
        <fullName evidence="6">Peptidyl-prolyl cis-trans isomerase</fullName>
        <ecNumber evidence="6">5.2.1.8</ecNumber>
    </recommendedName>
</protein>
<evidence type="ECO:0000259" key="7">
    <source>
        <dbReference type="PROSITE" id="PS50059"/>
    </source>
</evidence>
<keyword evidence="3 5" id="KW-0697">Rotamase</keyword>
<evidence type="ECO:0000313" key="8">
    <source>
        <dbReference type="EMBL" id="BCD96554.1"/>
    </source>
</evidence>
<accession>A0AAN1WFA9</accession>
<keyword evidence="9" id="KW-1185">Reference proteome</keyword>
<keyword evidence="4 5" id="KW-0413">Isomerase</keyword>
<dbReference type="SUPFAM" id="SSF54534">
    <property type="entry name" value="FKBP-like"/>
    <property type="match status" value="1"/>
</dbReference>
<dbReference type="EC" id="5.2.1.8" evidence="6"/>
<dbReference type="PANTHER" id="PTHR47861">
    <property type="entry name" value="FKBP-TYPE PEPTIDYL-PROLYL CIS-TRANS ISOMERASE SLYD"/>
    <property type="match status" value="1"/>
</dbReference>
<dbReference type="PROSITE" id="PS50059">
    <property type="entry name" value="FKBP_PPIASE"/>
    <property type="match status" value="1"/>
</dbReference>
<reference evidence="8 9" key="1">
    <citation type="journal article" date="2022" name="IScience">
        <title>An ultrasensitive nanofiber-based assay for enzymatic hydrolysis and deep-sea microbial degradation of cellulose.</title>
        <authorList>
            <person name="Tsudome M."/>
            <person name="Tachioka M."/>
            <person name="Miyazaki M."/>
            <person name="Uchimura K."/>
            <person name="Tsuda M."/>
            <person name="Takaki Y."/>
            <person name="Deguchi S."/>
        </authorList>
    </citation>
    <scope>NUCLEOTIDE SEQUENCE [LARGE SCALE GENOMIC DNA]</scope>
    <source>
        <strain evidence="8 9">GE09</strain>
    </source>
</reference>